<protein>
    <submittedName>
        <fullName evidence="2">Uncharacterized protein</fullName>
    </submittedName>
</protein>
<dbReference type="Proteomes" id="UP000256710">
    <property type="component" value="Unassembled WGS sequence"/>
</dbReference>
<evidence type="ECO:0000313" key="1">
    <source>
        <dbReference type="EMBL" id="SOZ36083.1"/>
    </source>
</evidence>
<evidence type="ECO:0000313" key="2">
    <source>
        <dbReference type="EMBL" id="SPD48080.1"/>
    </source>
</evidence>
<sequence>MKFGSIVTRGNDDIRRFQIPMSE</sequence>
<organism evidence="2 3">
    <name type="scientific">Cupriavidus neocaledonicus</name>
    <dbReference type="NCBI Taxonomy" id="1040979"/>
    <lineage>
        <taxon>Bacteria</taxon>
        <taxon>Pseudomonadati</taxon>
        <taxon>Pseudomonadota</taxon>
        <taxon>Betaproteobacteria</taxon>
        <taxon>Burkholderiales</taxon>
        <taxon>Burkholderiaceae</taxon>
        <taxon>Cupriavidus</taxon>
    </lineage>
</organism>
<dbReference type="AlphaFoldDB" id="A0A375HCX8"/>
<proteinExistence type="predicted"/>
<reference evidence="3 4" key="1">
    <citation type="submission" date="2018-01" db="EMBL/GenBank/DDBJ databases">
        <authorList>
            <person name="Clerissi C."/>
        </authorList>
    </citation>
    <scope>NUCLEOTIDE SEQUENCE [LARGE SCALE GENOMIC DNA]</scope>
    <source>
        <strain evidence="1">Cupriavidus taiwanensis STM 6082</strain>
        <strain evidence="2">Cupriavidus taiwanensis STM 6160</strain>
    </source>
</reference>
<name>A0A375HCX8_9BURK</name>
<keyword evidence="4" id="KW-1185">Reference proteome</keyword>
<gene>
    <name evidence="1" type="ORF">CBM2605_A240085</name>
    <name evidence="2" type="ORF">CBM2607_20066</name>
</gene>
<dbReference type="Proteomes" id="UP000255168">
    <property type="component" value="Chromosome I"/>
</dbReference>
<dbReference type="EMBL" id="OFTC01000017">
    <property type="protein sequence ID" value="SOZ36083.1"/>
    <property type="molecule type" value="Genomic_DNA"/>
</dbReference>
<evidence type="ECO:0000313" key="4">
    <source>
        <dbReference type="Proteomes" id="UP000256710"/>
    </source>
</evidence>
<accession>A0A375HCX8</accession>
<evidence type="ECO:0000313" key="3">
    <source>
        <dbReference type="Proteomes" id="UP000255168"/>
    </source>
</evidence>
<dbReference type="EMBL" id="LT984806">
    <property type="protein sequence ID" value="SPD48080.1"/>
    <property type="molecule type" value="Genomic_DNA"/>
</dbReference>